<feature type="transmembrane region" description="Helical" evidence="1">
    <location>
        <begin position="36"/>
        <end position="57"/>
    </location>
</feature>
<feature type="transmembrane region" description="Helical" evidence="1">
    <location>
        <begin position="7"/>
        <end position="24"/>
    </location>
</feature>
<evidence type="ECO:0000313" key="3">
    <source>
        <dbReference type="Proteomes" id="UP000275281"/>
    </source>
</evidence>
<evidence type="ECO:0000256" key="1">
    <source>
        <dbReference type="SAM" id="Phobius"/>
    </source>
</evidence>
<dbReference type="Proteomes" id="UP000275281">
    <property type="component" value="Unassembled WGS sequence"/>
</dbReference>
<keyword evidence="1" id="KW-0472">Membrane</keyword>
<comment type="caution">
    <text evidence="2">The sequence shown here is derived from an EMBL/GenBank/DDBJ whole genome shotgun (WGS) entry which is preliminary data.</text>
</comment>
<accession>A0A3N5Y8L1</accession>
<name>A0A3N5Y8L1_9ALTE</name>
<keyword evidence="1" id="KW-1133">Transmembrane helix</keyword>
<proteinExistence type="predicted"/>
<keyword evidence="3" id="KW-1185">Reference proteome</keyword>
<dbReference type="EMBL" id="RPOK01000002">
    <property type="protein sequence ID" value="RPJ67429.1"/>
    <property type="molecule type" value="Genomic_DNA"/>
</dbReference>
<organism evidence="2 3">
    <name type="scientific">Alteromonas sediminis</name>
    <dbReference type="NCBI Taxonomy" id="2259342"/>
    <lineage>
        <taxon>Bacteria</taxon>
        <taxon>Pseudomonadati</taxon>
        <taxon>Pseudomonadota</taxon>
        <taxon>Gammaproteobacteria</taxon>
        <taxon>Alteromonadales</taxon>
        <taxon>Alteromonadaceae</taxon>
        <taxon>Alteromonas/Salinimonas group</taxon>
        <taxon>Alteromonas</taxon>
    </lineage>
</organism>
<protein>
    <submittedName>
        <fullName evidence="2">Uncharacterized protein</fullName>
    </submittedName>
</protein>
<dbReference type="RefSeq" id="WP_124027329.1">
    <property type="nucleotide sequence ID" value="NZ_JBHRSN010000015.1"/>
</dbReference>
<gene>
    <name evidence="2" type="ORF">DRW07_07870</name>
</gene>
<reference evidence="2 3" key="1">
    <citation type="submission" date="2018-11" db="EMBL/GenBank/DDBJ databases">
        <authorList>
            <person name="Ye M.-Q."/>
            <person name="Du Z.-J."/>
        </authorList>
    </citation>
    <scope>NUCLEOTIDE SEQUENCE [LARGE SCALE GENOMIC DNA]</scope>
    <source>
        <strain evidence="2 3">U0105</strain>
    </source>
</reference>
<sequence>MVKKASLYLWLLVIAYVGLIALSGESVAGRTLADNFGMVFFGAVGAQILIFIVMPFMKKK</sequence>
<evidence type="ECO:0000313" key="2">
    <source>
        <dbReference type="EMBL" id="RPJ67429.1"/>
    </source>
</evidence>
<keyword evidence="1" id="KW-0812">Transmembrane</keyword>
<dbReference type="AlphaFoldDB" id="A0A3N5Y8L1"/>